<feature type="compositionally biased region" description="Low complexity" evidence="1">
    <location>
        <begin position="1382"/>
        <end position="1393"/>
    </location>
</feature>
<feature type="compositionally biased region" description="Basic and acidic residues" evidence="1">
    <location>
        <begin position="2288"/>
        <end position="2305"/>
    </location>
</feature>
<feature type="compositionally biased region" description="Polar residues" evidence="1">
    <location>
        <begin position="126"/>
        <end position="141"/>
    </location>
</feature>
<feature type="compositionally biased region" description="Low complexity" evidence="1">
    <location>
        <begin position="2380"/>
        <end position="2418"/>
    </location>
</feature>
<feature type="compositionally biased region" description="Basic and acidic residues" evidence="1">
    <location>
        <begin position="982"/>
        <end position="1048"/>
    </location>
</feature>
<evidence type="ECO:0000256" key="1">
    <source>
        <dbReference type="SAM" id="MobiDB-lite"/>
    </source>
</evidence>
<feature type="compositionally biased region" description="Basic and acidic residues" evidence="1">
    <location>
        <begin position="1429"/>
        <end position="1447"/>
    </location>
</feature>
<feature type="compositionally biased region" description="Basic and acidic residues" evidence="1">
    <location>
        <begin position="770"/>
        <end position="780"/>
    </location>
</feature>
<feature type="compositionally biased region" description="Gly residues" evidence="1">
    <location>
        <begin position="67"/>
        <end position="79"/>
    </location>
</feature>
<feature type="compositionally biased region" description="Low complexity" evidence="1">
    <location>
        <begin position="23"/>
        <end position="66"/>
    </location>
</feature>
<feature type="compositionally biased region" description="Polar residues" evidence="1">
    <location>
        <begin position="376"/>
        <end position="387"/>
    </location>
</feature>
<feature type="compositionally biased region" description="Low complexity" evidence="1">
    <location>
        <begin position="2457"/>
        <end position="2474"/>
    </location>
</feature>
<organism evidence="2">
    <name type="scientific">Anopheles marajoara</name>
    <dbReference type="NCBI Taxonomy" id="58244"/>
    <lineage>
        <taxon>Eukaryota</taxon>
        <taxon>Metazoa</taxon>
        <taxon>Ecdysozoa</taxon>
        <taxon>Arthropoda</taxon>
        <taxon>Hexapoda</taxon>
        <taxon>Insecta</taxon>
        <taxon>Pterygota</taxon>
        <taxon>Neoptera</taxon>
        <taxon>Endopterygota</taxon>
        <taxon>Diptera</taxon>
        <taxon>Nematocera</taxon>
        <taxon>Culicoidea</taxon>
        <taxon>Culicidae</taxon>
        <taxon>Anophelinae</taxon>
        <taxon>Anopheles</taxon>
    </lineage>
</organism>
<sequence>MATREKKARSLTSDSPTPFLLASTNSGSNTNLTVTTSTSTSSTISPSTAGNGTTGNTLTLAETGASGTSGGGSNNGSGGSASAPTTPTSSRKGTIASVHGGSNSSLASTGAATSGSNTSSNTRASLSRQKSKQQLVSSNIGDESGATGEEPLVTGESSSLVPASPSSSTRTTRGGASRETETSPASAAGAGSTSASNISFSSSDVSASLTSKERDDMMPSPSWSSSSSKDRTKSPAIGARRAAAATKVATTSTTSTSASSSASVVVTSTISTRADRRHQVKGGLKRAALLKRKAGRKIIGKPVLGKKGVVRRKLAVAVKATRAAAAAAAAVENVTEKDSKSIKDEEMIERTTPSLRNGKPRNSDSPVPKRRAAQKSPDNSWPTSPSGKIQRRRSVCVSKLVELDEEPERPTDTDMKTKSFVLDKMSETFNERKAPGGGGVSPAISERGGSGSTLRRSTRQRKSTARDKEEFLSPRLKGAGSGSAIEIKMELVDQCDAGEEEIAVAIESDSISTSLAAAAAAPLTIDTAVVIDDDSIKDGPHSDGTVSIASTSGTGDVAVVVMSAVVASTGELVVEKDISSSLSPELVSEGVSELSVKECYGEPAFLENNLGIEKDPKLGEIVQERFRCDKVSGEDVDKDASAVACEELVKVKEEAKEKELEKKEQVPSATTSGGGGGGGDSGDGDRVDVAGVDGGGSVGDKQQAANINGKTIECEKEKVIAEDQDIVMVVKEELEPENETQSNVMTEVQEGTSQNAEPMIVDQPVVCEKEDQSDKLDKSECSVSLVEKPKEPIDEEMPEVITVEDKEIELNGATEESAVTVTNDGEAQAEEQSTSLSLIPSVELPTDVVIIDDAEEDEVDSTVKELPHTETDCKGSATDGAKSSDSSPNVVDTSSIESTDKRASVSPSTIEGAKINGESGESDATDSDKQSSNQHLQVTAQKHTPSAKQSSPSGTNLGGSRATTPKPSKTSSASATSGSSSKESKTKTRTTKEKTKEDEKTREEKLRQEKLRVEEKVREEKLRAERLLQQEAEQRLKEGSQKKTKEISKGAVENGIEEEDPTSHASNPSSPKQFDETEKKTESATATESAVKMISIGSLSLPAITLLKKDNGVASATFDTSSSADSPAATAVEAEPVSGKSNRSRSSSRSSPSGFGRNSKDEKPPNKQQAESPIPIGAKSEHTGTAVARETSSSNKLEVSATPSLTVVKIEKNEDCDEQHHKDEKKLKDIVLPVVLLEESDDAAKLKESHLKHLGLLTLQAASEEKQRLADLKPATPMTAGDLLRDDAAAGGGGASGGGEGWLADSISKSTGGAATGSNSSTVGGRGGNKSTRTSKDEYTVSMKTVQQKGGSGSGRGGEKRKQQRMPLKMTFQKGKGKGSGRDSSSNGSSGVSSNGGGGGSGGSGSSASGYATDSGTNNGGDYYTIHSNEADHHSSNSCDGHGHREGGGAGGRKTHSRSHTTDGVNLTEAIGEPPSTKEVIQKALVIPEKASSFKVHPDRLCQDQCFYCGGKFGLYDTPCHIAAIKSADRQQKILLAESKITLDSCLCDACFRHVDRKANCPSQKKKVTSTVTSNEGTSLASTATTTTTTTKTTQQQSTVTPIVIKMTTNKDGSTSITGQQQQQQQPSTVSEPTHHGVNKVHEICAVRHCTANAMQSLRRRWVMKMKRKIGKHLDINLDHKPKHGNADCVSICNKHYEQIDHLMICAMCTRQLQRNQVYHMFNNIPQLERLIQEQGIPGVRLSSSELVVCKICRYYANLLLKPPPDVNPQKSQFIANYNRRLYNARNRNNEPEEVMIQAVDPASVVSCRQSSSNADIVISDGDEEEAAEEGEEEEEEEAYPDGATLALQQQQQQQQPFQSVAELFSIGDNSVSLRRRVNPRKSPDVSIVENNGSVVAAAMGDLGEISILPATKPFNASTTAPQQVREDDNIDMTKVLKSNPNISMRELFPGEEDLGIHVNIPFSSATMRTPEGWTKVTTTVQYDDSTRALWEELQEPYGNQSSFLRHLLLLERYFRNGELVLSPMAKTNASSYAEAMQSRLRSYDNKPSAVSSPPALASLSPTASSLATGGVQLDKASNILQQFSNSTITIVPTSRVRGGNKAASVADAAGQSANSAGLTVTPQQALLVSEATSPPASTPAAPVSLLKSNNLHLANSHQQEQTLAGMKRKISTDGGTKASIVPAATSSPHTSAGASKVAKLDEPKGVGAAATSMPPELICLNRKPSVTITTIPASRPAPTNQPQQQQSLLQQQSSTPSLQQEQQQQQTANQSPADKVAATATGTANREIIHMPDKLTEAERRESSRTWRPTLLAIVPGVTESLKTEPLYKTADGRLLPRLVQVMSGGKQYHISINDYNRMCILRREKLIQQQLLSGNKRVPPGVGPQQQQQQQTTPNKGSQTSSPVASSPPSVSPAAVTSIPNLRLSVSSDGSFTGGPKMVQIPNQILEQNSLIPLPAAGTTTPASSSSAGSSAKQYGGPTNASGGSVSAKKSINSSLMVTMTSANNNNNNLTKQASNTSGNSSALKSLSLPNSTTVYPMTITANSITLPSATGVSMHPALPVNNQITNPSLLALSQASALFAASVTNASPAMSMSSTHHNVQMTLNNSNHNPSAPAVSSPALPNPLDQLLQGGCSSLVSQAQLQAFMNAYQSNSGLGAASSMANEHSAAQLLSKIPKSLTVIPQQKQRSMSRVSSNEDQNSA</sequence>
<feature type="compositionally biased region" description="Polar residues" evidence="1">
    <location>
        <begin position="881"/>
        <end position="897"/>
    </location>
</feature>
<feature type="compositionally biased region" description="Basic and acidic residues" evidence="1">
    <location>
        <begin position="1073"/>
        <end position="1082"/>
    </location>
</feature>
<feature type="compositionally biased region" description="Low complexity" evidence="1">
    <location>
        <begin position="2237"/>
        <end position="2274"/>
    </location>
</feature>
<feature type="compositionally biased region" description="Polar residues" evidence="1">
    <location>
        <begin position="1610"/>
        <end position="1619"/>
    </location>
</feature>
<feature type="compositionally biased region" description="Gly residues" evidence="1">
    <location>
        <begin position="1290"/>
        <end position="1301"/>
    </location>
</feature>
<feature type="compositionally biased region" description="Low complexity" evidence="1">
    <location>
        <begin position="182"/>
        <end position="210"/>
    </location>
</feature>
<feature type="compositionally biased region" description="Basic and acidic residues" evidence="1">
    <location>
        <begin position="861"/>
        <end position="873"/>
    </location>
</feature>
<feature type="region of interest" description="Disordered" evidence="1">
    <location>
        <begin position="1566"/>
        <end position="1596"/>
    </location>
</feature>
<accession>A0A2M4B7Z0</accession>
<feature type="region of interest" description="Disordered" evidence="1">
    <location>
        <begin position="1610"/>
        <end position="1635"/>
    </location>
</feature>
<feature type="compositionally biased region" description="Low complexity" evidence="1">
    <location>
        <begin position="1138"/>
        <end position="1157"/>
    </location>
</feature>
<feature type="compositionally biased region" description="Low complexity" evidence="1">
    <location>
        <begin position="100"/>
        <end position="125"/>
    </location>
</feature>
<feature type="region of interest" description="Disordered" evidence="1">
    <location>
        <begin position="1266"/>
        <end position="1474"/>
    </location>
</feature>
<feature type="region of interest" description="Disordered" evidence="1">
    <location>
        <begin position="335"/>
        <end position="393"/>
    </location>
</feature>
<feature type="region of interest" description="Disordered" evidence="1">
    <location>
        <begin position="2683"/>
        <end position="2703"/>
    </location>
</feature>
<feature type="compositionally biased region" description="Polar residues" evidence="1">
    <location>
        <begin position="2479"/>
        <end position="2490"/>
    </location>
</feature>
<feature type="compositionally biased region" description="Polar residues" evidence="1">
    <location>
        <begin position="930"/>
        <end position="955"/>
    </location>
</feature>
<protein>
    <submittedName>
        <fullName evidence="2">Putative secreted mucin</fullName>
    </submittedName>
</protein>
<dbReference type="GO" id="GO:0005634">
    <property type="term" value="C:nucleus"/>
    <property type="evidence" value="ECO:0007669"/>
    <property type="project" value="TreeGrafter"/>
</dbReference>
<feature type="region of interest" description="Disordered" evidence="1">
    <location>
        <begin position="429"/>
        <end position="477"/>
    </location>
</feature>
<feature type="region of interest" description="Disordered" evidence="1">
    <location>
        <begin position="654"/>
        <end position="702"/>
    </location>
</feature>
<feature type="compositionally biased region" description="Gly residues" evidence="1">
    <location>
        <begin position="1394"/>
        <end position="1405"/>
    </location>
</feature>
<evidence type="ECO:0000313" key="2">
    <source>
        <dbReference type="EMBL" id="MBW49169.1"/>
    </source>
</evidence>
<feature type="compositionally biased region" description="Polar residues" evidence="1">
    <location>
        <begin position="1063"/>
        <end position="1072"/>
    </location>
</feature>
<feature type="compositionally biased region" description="Basic and acidic residues" evidence="1">
    <location>
        <begin position="335"/>
        <end position="349"/>
    </location>
</feature>
<feature type="region of interest" description="Disordered" evidence="1">
    <location>
        <begin position="853"/>
        <end position="1089"/>
    </location>
</feature>
<dbReference type="EMBL" id="GGFJ01000028">
    <property type="protein sequence ID" value="MBW49169.1"/>
    <property type="molecule type" value="Transcribed_RNA"/>
</dbReference>
<feature type="region of interest" description="Disordered" evidence="1">
    <location>
        <begin position="1820"/>
        <end position="1841"/>
    </location>
</feature>
<feature type="compositionally biased region" description="Polar residues" evidence="1">
    <location>
        <begin position="2185"/>
        <end position="2194"/>
    </location>
</feature>
<feature type="compositionally biased region" description="Low complexity" evidence="1">
    <location>
        <begin position="960"/>
        <end position="981"/>
    </location>
</feature>
<feature type="compositionally biased region" description="Polar residues" evidence="1">
    <location>
        <begin position="1190"/>
        <end position="1205"/>
    </location>
</feature>
<feature type="compositionally biased region" description="Low complexity" evidence="1">
    <location>
        <begin position="80"/>
        <end position="90"/>
    </location>
</feature>
<feature type="region of interest" description="Disordered" evidence="1">
    <location>
        <begin position="770"/>
        <end position="799"/>
    </location>
</feature>
<feature type="region of interest" description="Disordered" evidence="1">
    <location>
        <begin position="1115"/>
        <end position="1205"/>
    </location>
</feature>
<feature type="compositionally biased region" description="Acidic residues" evidence="1">
    <location>
        <begin position="1821"/>
        <end position="1840"/>
    </location>
</feature>
<feature type="compositionally biased region" description="Basic and acidic residues" evidence="1">
    <location>
        <begin position="654"/>
        <end position="665"/>
    </location>
</feature>
<name>A0A2M4B7Z0_9DIPT</name>
<feature type="region of interest" description="Disordered" evidence="1">
    <location>
        <begin position="2605"/>
        <end position="2625"/>
    </location>
</feature>
<feature type="region of interest" description="Disordered" evidence="1">
    <location>
        <begin position="2376"/>
        <end position="2418"/>
    </location>
</feature>
<feature type="compositionally biased region" description="Low complexity" evidence="1">
    <location>
        <begin position="1406"/>
        <end position="1417"/>
    </location>
</feature>
<feature type="region of interest" description="Disordered" evidence="1">
    <location>
        <begin position="2231"/>
        <end position="2305"/>
    </location>
</feature>
<dbReference type="InterPro" id="IPR051372">
    <property type="entry name" value="CWC21"/>
</dbReference>
<dbReference type="PANTHER" id="PTHR36562">
    <property type="entry name" value="SERINE/ARGININE REPETITIVE MATRIX 2"/>
    <property type="match status" value="1"/>
</dbReference>
<dbReference type="PANTHER" id="PTHR36562:SF6">
    <property type="entry name" value="EG:133E12.4 PROTEIN"/>
    <property type="match status" value="1"/>
</dbReference>
<feature type="compositionally biased region" description="Low complexity" evidence="1">
    <location>
        <begin position="2606"/>
        <end position="2625"/>
    </location>
</feature>
<feature type="compositionally biased region" description="Low complexity" evidence="1">
    <location>
        <begin position="239"/>
        <end position="261"/>
    </location>
</feature>
<feature type="region of interest" description="Disordered" evidence="1">
    <location>
        <begin position="1"/>
        <end position="261"/>
    </location>
</feature>
<feature type="compositionally biased region" description="Low complexity" evidence="1">
    <location>
        <begin position="1302"/>
        <end position="1323"/>
    </location>
</feature>
<feature type="compositionally biased region" description="Low complexity" evidence="1">
    <location>
        <begin position="1578"/>
        <end position="1596"/>
    </location>
</feature>
<feature type="compositionally biased region" description="Gly residues" evidence="1">
    <location>
        <begin position="672"/>
        <end position="681"/>
    </location>
</feature>
<feature type="compositionally biased region" description="Low complexity" evidence="1">
    <location>
        <begin position="1115"/>
        <end position="1131"/>
    </location>
</feature>
<feature type="compositionally biased region" description="Low complexity" evidence="1">
    <location>
        <begin position="157"/>
        <end position="175"/>
    </location>
</feature>
<feature type="region of interest" description="Disordered" evidence="1">
    <location>
        <begin position="2456"/>
        <end position="2490"/>
    </location>
</feature>
<reference evidence="2" key="1">
    <citation type="submission" date="2018-01" db="EMBL/GenBank/DDBJ databases">
        <title>An insight into the sialome of Amazonian anophelines.</title>
        <authorList>
            <person name="Ribeiro J.M."/>
            <person name="Scarpassa V."/>
            <person name="Calvo E."/>
        </authorList>
    </citation>
    <scope>NUCLEOTIDE SEQUENCE</scope>
    <source>
        <tissue evidence="2">Salivary glands</tissue>
    </source>
</reference>
<feature type="region of interest" description="Disordered" evidence="1">
    <location>
        <begin position="2157"/>
        <end position="2200"/>
    </location>
</feature>
<proteinExistence type="predicted"/>